<dbReference type="Gene3D" id="3.30.160.60">
    <property type="entry name" value="Classic Zinc Finger"/>
    <property type="match status" value="1"/>
</dbReference>
<comment type="subcellular location">
    <subcellularLocation>
        <location evidence="1">Nucleus</location>
    </subcellularLocation>
</comment>
<evidence type="ECO:0000259" key="12">
    <source>
        <dbReference type="PROSITE" id="PS50157"/>
    </source>
</evidence>
<feature type="domain" description="C2H2-type" evidence="12">
    <location>
        <begin position="168"/>
        <end position="195"/>
    </location>
</feature>
<sequence>MSCQEVPNPSQEPKDTAVVPTEAGATQAVPTTSPKLPSVSVKTEVASPESVASNGKASDGNIPAEICVVLGSSRNSQTQVIYLTVFCVVSCCPETEAAASGEGASLGINSSFRYTCDVCGKKYKYYSCFQEHRDLHAVDDPYDHVIPVEDLKEETESFQKMGPKTGSYTCEYCGKQYKYFNPYQEHVALHAPMKGNYGLKMEGKMSSQSGQPSRADINNSQNSSDTPNSRTYSSRPSPQTDNENHVKDESPKPCQAPVATQEQLWKSPQPAQQRNHVPSFQSRLLPEKERQQVAERLLRVMCVDLGLLGVLSSKDFLKLAQTLVDTGSRNGAYSIREALGDMSSLALKQLPRMYNQVKVKVTCALGSNSSLGIAVTCHSQTIGPDSCYLLTAYQVEGVRLRRYVLGLKEASLRESPEQIHHWVQNVLSEFVMSEIRTVYVTEPRLSSLAFCGRTGIGLRCAGCSLTATVQAVLGRRSLQARGLHELGELLATCRDIVATTSFSHEGKAAEEPAAPPCWDAVAEALLKVHENFEATCEAYGRSKSTVPLLQGLNKHLLGTLACLLAPLRQAAQELSVERCLTLQHVLPVYLRLEKLFTSKAGEAGAGSKLCHYFLEALKENFKVERVHQVAMILDPQLKLRPVPAYQHEDIISRVCDMAANMREAGSGVSGGASVDERDSEGPSAPKRGRLDCGLERPSCDGEEPQVRKELFQYLGEPLFNGTGDLLQYWSSVMDRYPRLSRLALWLLAVPAVAVHGECMSICEQTLAMKRKQQVTVEEMNKLVFLKSNFA</sequence>
<keyword evidence="9" id="KW-0539">Nucleus</keyword>
<dbReference type="SUPFAM" id="SSF53098">
    <property type="entry name" value="Ribonuclease H-like"/>
    <property type="match status" value="1"/>
</dbReference>
<evidence type="ECO:0000256" key="7">
    <source>
        <dbReference type="ARBA" id="ARBA00023125"/>
    </source>
</evidence>
<dbReference type="GO" id="GO:0008270">
    <property type="term" value="F:zinc ion binding"/>
    <property type="evidence" value="ECO:0007669"/>
    <property type="project" value="UniProtKB-KW"/>
</dbReference>
<accession>A0A8C2J995</accession>
<feature type="region of interest" description="Disordered" evidence="11">
    <location>
        <begin position="200"/>
        <end position="284"/>
    </location>
</feature>
<keyword evidence="2" id="KW-0479">Metal-binding</keyword>
<evidence type="ECO:0000256" key="8">
    <source>
        <dbReference type="ARBA" id="ARBA00023163"/>
    </source>
</evidence>
<dbReference type="PROSITE" id="PS00028">
    <property type="entry name" value="ZINC_FINGER_C2H2_1"/>
    <property type="match status" value="2"/>
</dbReference>
<dbReference type="GO" id="GO:0046983">
    <property type="term" value="F:protein dimerization activity"/>
    <property type="evidence" value="ECO:0007669"/>
    <property type="project" value="InterPro"/>
</dbReference>
<feature type="compositionally biased region" description="Polar residues" evidence="11">
    <location>
        <begin position="258"/>
        <end position="282"/>
    </location>
</feature>
<dbReference type="SUPFAM" id="SSF57667">
    <property type="entry name" value="beta-beta-alpha zinc fingers"/>
    <property type="match status" value="1"/>
</dbReference>
<evidence type="ECO:0000256" key="11">
    <source>
        <dbReference type="SAM" id="MobiDB-lite"/>
    </source>
</evidence>
<evidence type="ECO:0000256" key="4">
    <source>
        <dbReference type="ARBA" id="ARBA00022771"/>
    </source>
</evidence>
<dbReference type="InterPro" id="IPR013087">
    <property type="entry name" value="Znf_C2H2_type"/>
</dbReference>
<feature type="compositionally biased region" description="Polar residues" evidence="11">
    <location>
        <begin position="205"/>
        <end position="241"/>
    </location>
</feature>
<dbReference type="InterPro" id="IPR036236">
    <property type="entry name" value="Znf_C2H2_sf"/>
</dbReference>
<keyword evidence="3" id="KW-0677">Repeat</keyword>
<feature type="compositionally biased region" description="Polar residues" evidence="11">
    <location>
        <begin position="1"/>
        <end position="11"/>
    </location>
</feature>
<dbReference type="Proteomes" id="UP000694701">
    <property type="component" value="Unplaced"/>
</dbReference>
<evidence type="ECO:0000313" key="14">
    <source>
        <dbReference type="Proteomes" id="UP000694701"/>
    </source>
</evidence>
<protein>
    <submittedName>
        <fullName evidence="13">Zinc finger protein 618</fullName>
    </submittedName>
</protein>
<evidence type="ECO:0000313" key="13">
    <source>
        <dbReference type="Ensembl" id="ENSCCRP00020089896.1"/>
    </source>
</evidence>
<dbReference type="SUPFAM" id="SSF140996">
    <property type="entry name" value="Hermes dimerisation domain"/>
    <property type="match status" value="1"/>
</dbReference>
<keyword evidence="4 10" id="KW-0863">Zinc-finger</keyword>
<proteinExistence type="predicted"/>
<evidence type="ECO:0000256" key="9">
    <source>
        <dbReference type="ARBA" id="ARBA00023242"/>
    </source>
</evidence>
<dbReference type="InterPro" id="IPR008906">
    <property type="entry name" value="HATC_C_dom"/>
</dbReference>
<organism evidence="13 14">
    <name type="scientific">Cyprinus carpio</name>
    <name type="common">Common carp</name>
    <dbReference type="NCBI Taxonomy" id="7962"/>
    <lineage>
        <taxon>Eukaryota</taxon>
        <taxon>Metazoa</taxon>
        <taxon>Chordata</taxon>
        <taxon>Craniata</taxon>
        <taxon>Vertebrata</taxon>
        <taxon>Euteleostomi</taxon>
        <taxon>Actinopterygii</taxon>
        <taxon>Neopterygii</taxon>
        <taxon>Teleostei</taxon>
        <taxon>Ostariophysi</taxon>
        <taxon>Cypriniformes</taxon>
        <taxon>Cyprinidae</taxon>
        <taxon>Cyprininae</taxon>
        <taxon>Cyprinus</taxon>
    </lineage>
</organism>
<feature type="domain" description="C2H2-type" evidence="12">
    <location>
        <begin position="114"/>
        <end position="141"/>
    </location>
</feature>
<dbReference type="PANTHER" id="PTHR24383">
    <property type="entry name" value="ZINC FINGER PROTEIN"/>
    <property type="match status" value="1"/>
</dbReference>
<evidence type="ECO:0000256" key="3">
    <source>
        <dbReference type="ARBA" id="ARBA00022737"/>
    </source>
</evidence>
<feature type="compositionally biased region" description="Basic and acidic residues" evidence="11">
    <location>
        <begin position="242"/>
        <end position="251"/>
    </location>
</feature>
<keyword evidence="5" id="KW-0862">Zinc</keyword>
<dbReference type="InterPro" id="IPR012337">
    <property type="entry name" value="RNaseH-like_sf"/>
</dbReference>
<dbReference type="AlphaFoldDB" id="A0A8C2J995"/>
<keyword evidence="7" id="KW-0238">DNA-binding</keyword>
<name>A0A8C2J995_CYPCA</name>
<feature type="region of interest" description="Disordered" evidence="11">
    <location>
        <begin position="666"/>
        <end position="701"/>
    </location>
</feature>
<dbReference type="GO" id="GO:0005634">
    <property type="term" value="C:nucleus"/>
    <property type="evidence" value="ECO:0007669"/>
    <property type="project" value="UniProtKB-SubCell"/>
</dbReference>
<feature type="compositionally biased region" description="Basic and acidic residues" evidence="11">
    <location>
        <begin position="688"/>
        <end position="701"/>
    </location>
</feature>
<dbReference type="Ensembl" id="ENSCCRT00020098276.1">
    <property type="protein sequence ID" value="ENSCCRP00020089896.1"/>
    <property type="gene ID" value="ENSCCRG00020041224.1"/>
</dbReference>
<evidence type="ECO:0000256" key="2">
    <source>
        <dbReference type="ARBA" id="ARBA00022723"/>
    </source>
</evidence>
<keyword evidence="6" id="KW-0805">Transcription regulation</keyword>
<evidence type="ECO:0000256" key="10">
    <source>
        <dbReference type="PROSITE-ProRule" id="PRU00042"/>
    </source>
</evidence>
<evidence type="ECO:0000256" key="1">
    <source>
        <dbReference type="ARBA" id="ARBA00004123"/>
    </source>
</evidence>
<dbReference type="SMART" id="SM00355">
    <property type="entry name" value="ZnF_C2H2"/>
    <property type="match status" value="2"/>
</dbReference>
<dbReference type="PANTHER" id="PTHR24383:SF12">
    <property type="entry name" value="ZINC FINGER PROTEIN 618"/>
    <property type="match status" value="1"/>
</dbReference>
<dbReference type="Pfam" id="PF05699">
    <property type="entry name" value="Dimer_Tnp_hAT"/>
    <property type="match status" value="1"/>
</dbReference>
<evidence type="ECO:0000256" key="6">
    <source>
        <dbReference type="ARBA" id="ARBA00023015"/>
    </source>
</evidence>
<dbReference type="GO" id="GO:0003677">
    <property type="term" value="F:DNA binding"/>
    <property type="evidence" value="ECO:0007669"/>
    <property type="project" value="UniProtKB-KW"/>
</dbReference>
<keyword evidence="8" id="KW-0804">Transcription</keyword>
<evidence type="ECO:0000256" key="5">
    <source>
        <dbReference type="ARBA" id="ARBA00022833"/>
    </source>
</evidence>
<reference evidence="13" key="1">
    <citation type="submission" date="2025-08" db="UniProtKB">
        <authorList>
            <consortium name="Ensembl"/>
        </authorList>
    </citation>
    <scope>IDENTIFICATION</scope>
</reference>
<feature type="region of interest" description="Disordered" evidence="11">
    <location>
        <begin position="1"/>
        <end position="56"/>
    </location>
</feature>
<dbReference type="PROSITE" id="PS50157">
    <property type="entry name" value="ZINC_FINGER_C2H2_2"/>
    <property type="match status" value="2"/>
</dbReference>